<organism evidence="1 2">
    <name type="scientific">Goodea atripinnis</name>
    <dbReference type="NCBI Taxonomy" id="208336"/>
    <lineage>
        <taxon>Eukaryota</taxon>
        <taxon>Metazoa</taxon>
        <taxon>Chordata</taxon>
        <taxon>Craniata</taxon>
        <taxon>Vertebrata</taxon>
        <taxon>Euteleostomi</taxon>
        <taxon>Actinopterygii</taxon>
        <taxon>Neopterygii</taxon>
        <taxon>Teleostei</taxon>
        <taxon>Neoteleostei</taxon>
        <taxon>Acanthomorphata</taxon>
        <taxon>Ovalentaria</taxon>
        <taxon>Atherinomorphae</taxon>
        <taxon>Cyprinodontiformes</taxon>
        <taxon>Goodeidae</taxon>
        <taxon>Goodea</taxon>
    </lineage>
</organism>
<name>A0ABV0NFE0_9TELE</name>
<evidence type="ECO:0008006" key="3">
    <source>
        <dbReference type="Google" id="ProtNLM"/>
    </source>
</evidence>
<evidence type="ECO:0000313" key="2">
    <source>
        <dbReference type="Proteomes" id="UP001476798"/>
    </source>
</evidence>
<reference evidence="1 2" key="1">
    <citation type="submission" date="2021-06" db="EMBL/GenBank/DDBJ databases">
        <authorList>
            <person name="Palmer J.M."/>
        </authorList>
    </citation>
    <scope>NUCLEOTIDE SEQUENCE [LARGE SCALE GENOMIC DNA]</scope>
    <source>
        <strain evidence="1 2">GA_2019</strain>
        <tissue evidence="1">Muscle</tissue>
    </source>
</reference>
<proteinExistence type="predicted"/>
<sequence length="105" mass="12684">ARPDPVVLQDYKVSKVLPVLRAHQDQWENRDLLDVAERLDRRCLTPFQWANQEIQVFQELQDHRDPEERRYEMPACLDWMMQIWCKGRADPREIRSSDCFITLKT</sequence>
<keyword evidence="2" id="KW-1185">Reference proteome</keyword>
<dbReference type="Proteomes" id="UP001476798">
    <property type="component" value="Unassembled WGS sequence"/>
</dbReference>
<feature type="non-terminal residue" evidence="1">
    <location>
        <position position="1"/>
    </location>
</feature>
<comment type="caution">
    <text evidence="1">The sequence shown here is derived from an EMBL/GenBank/DDBJ whole genome shotgun (WGS) entry which is preliminary data.</text>
</comment>
<protein>
    <recommendedName>
        <fullName evidence="3">MHC class I antigen</fullName>
    </recommendedName>
</protein>
<gene>
    <name evidence="1" type="ORF">GOODEAATRI_031989</name>
</gene>
<accession>A0ABV0NFE0</accession>
<evidence type="ECO:0000313" key="1">
    <source>
        <dbReference type="EMBL" id="MEQ2170116.1"/>
    </source>
</evidence>
<dbReference type="EMBL" id="JAHRIO010035706">
    <property type="protein sequence ID" value="MEQ2170116.1"/>
    <property type="molecule type" value="Genomic_DNA"/>
</dbReference>